<dbReference type="InterPro" id="IPR000531">
    <property type="entry name" value="Beta-barrel_TonB"/>
</dbReference>
<evidence type="ECO:0000259" key="13">
    <source>
        <dbReference type="Pfam" id="PF00593"/>
    </source>
</evidence>
<evidence type="ECO:0000256" key="3">
    <source>
        <dbReference type="ARBA" id="ARBA00022448"/>
    </source>
</evidence>
<dbReference type="PROSITE" id="PS52016">
    <property type="entry name" value="TONB_DEPENDENT_REC_3"/>
    <property type="match status" value="1"/>
</dbReference>
<evidence type="ECO:0000256" key="11">
    <source>
        <dbReference type="RuleBase" id="RU003357"/>
    </source>
</evidence>
<evidence type="ECO:0008006" key="17">
    <source>
        <dbReference type="Google" id="ProtNLM"/>
    </source>
</evidence>
<feature type="signal peptide" evidence="12">
    <location>
        <begin position="1"/>
        <end position="35"/>
    </location>
</feature>
<proteinExistence type="inferred from homology"/>
<evidence type="ECO:0000256" key="1">
    <source>
        <dbReference type="ARBA" id="ARBA00004571"/>
    </source>
</evidence>
<dbReference type="AlphaFoldDB" id="A0A2N8KZ08"/>
<comment type="subcellular location">
    <subcellularLocation>
        <location evidence="1 10">Cell outer membrane</location>
        <topology evidence="1 10">Multi-pass membrane protein</topology>
    </subcellularLocation>
</comment>
<evidence type="ECO:0000256" key="5">
    <source>
        <dbReference type="ARBA" id="ARBA00022692"/>
    </source>
</evidence>
<keyword evidence="4 10" id="KW-1134">Transmembrane beta strand</keyword>
<keyword evidence="5 10" id="KW-0812">Transmembrane</keyword>
<dbReference type="InterPro" id="IPR012910">
    <property type="entry name" value="Plug_dom"/>
</dbReference>
<protein>
    <recommendedName>
        <fullName evidence="17">TonB-dependent receptor</fullName>
    </recommendedName>
</protein>
<dbReference type="SUPFAM" id="SSF56935">
    <property type="entry name" value="Porins"/>
    <property type="match status" value="1"/>
</dbReference>
<evidence type="ECO:0000256" key="6">
    <source>
        <dbReference type="ARBA" id="ARBA00023077"/>
    </source>
</evidence>
<dbReference type="PANTHER" id="PTHR47234">
    <property type="match status" value="1"/>
</dbReference>
<dbReference type="InterPro" id="IPR036942">
    <property type="entry name" value="Beta-barrel_TonB_sf"/>
</dbReference>
<evidence type="ECO:0000256" key="10">
    <source>
        <dbReference type="PROSITE-ProRule" id="PRU01360"/>
    </source>
</evidence>
<comment type="caution">
    <text evidence="15">The sequence shown here is derived from an EMBL/GenBank/DDBJ whole genome shotgun (WGS) entry which is preliminary data.</text>
</comment>
<dbReference type="InterPro" id="IPR037066">
    <property type="entry name" value="Plug_dom_sf"/>
</dbReference>
<sequence>MRRRMNKKACPQLQSIALASAMACWALSHSPAAHAQGKDAAAEPQTLNRVTVTGSNIKRTDQESSQPLLVLRKDEIQASGALTVGDVLANLSNNDRSAISDLGGANSWASGASGVSLRNLGTGGTLTLLNGRRLASYGFADGLQLNFTNIDAIPANIIERVEVLKDGASAIYGSDAIGGVINVITVKDFSGVGLQLSAQRNLKKSFLDADQQASVTVGHGNLATQGFNAYAHLEVYKRGSYKDSAVRDLLPDWYLEQNPARGQRSAGAFPGNYTGSYPADYKDPALAGTRINTPAPGCAAADLMGGVCQYDYWKDSDARPATRRVTLLAGARMTINKDLSAFAEFQGADIQADYHTNIPRSNPGSVSTWYDSIKGELQSFTDPRLPADHPNNPYGFPIGLNYRFVDHPDMFKNIGASRDFRLLAGVEGSAWGWDFDGALGMMQSKATQRQHLYKDRFGYAEAITSGTYKFGQTNPRELLEKMFPEMGSSGTYTQQFADAKGSREIGRLPGGPIMLALGAELRREKFEHRSMDNILQARIVSFSGVDISGKRNVGALFGEVNLPFTKQIEATLALRGDKVFKGFGAVTPKMQLAWRPMRELMLRGTVTQGFRAPSLPETGNGGASWFNNGYLDPKRCDTAKQMQAVLKTGNASDQLDATEAYNSGCSASFPSAITPNGNLKPESSNNVSFGIVTQPTDNISFTLDYYKIQRKDEIGVRDVNEVLANEDANAGLLPRDPVSARDKDLAMRVKELSGKDIGFAVGSVRSLGLQYQNMNKTQVSGLDLDLRSRWKLGAWGQLDAGIEANYQLDVRYWDHSAQDYTENRVGYRGTPRLHAIYKINWGLSDWKLGARLHQYSGTRLSAADWDTDNSIEGCAERDVAEADCRIKPWLSTDLWLQYSGFKNFTLSANVLNALNQKPLVELRPGSSLPLGGRVLKVNLEARF</sequence>
<evidence type="ECO:0000259" key="14">
    <source>
        <dbReference type="Pfam" id="PF07715"/>
    </source>
</evidence>
<name>A0A2N8KZ08_9BURK</name>
<dbReference type="Gene3D" id="2.170.130.10">
    <property type="entry name" value="TonB-dependent receptor, plug domain"/>
    <property type="match status" value="1"/>
</dbReference>
<feature type="domain" description="TonB-dependent receptor-like beta-barrel" evidence="13">
    <location>
        <begin position="387"/>
        <end position="912"/>
    </location>
</feature>
<dbReference type="Pfam" id="PF07715">
    <property type="entry name" value="Plug"/>
    <property type="match status" value="1"/>
</dbReference>
<dbReference type="OrthoDB" id="8530571at2"/>
<evidence type="ECO:0000256" key="4">
    <source>
        <dbReference type="ARBA" id="ARBA00022452"/>
    </source>
</evidence>
<dbReference type="GO" id="GO:0009279">
    <property type="term" value="C:cell outer membrane"/>
    <property type="evidence" value="ECO:0007669"/>
    <property type="project" value="UniProtKB-SubCell"/>
</dbReference>
<feature type="domain" description="TonB-dependent receptor plug" evidence="14">
    <location>
        <begin position="62"/>
        <end position="180"/>
    </location>
</feature>
<keyword evidence="6 11" id="KW-0798">TonB box</keyword>
<feature type="chain" id="PRO_5014744086" description="TonB-dependent receptor" evidence="12">
    <location>
        <begin position="36"/>
        <end position="943"/>
    </location>
</feature>
<organism evidence="15 16">
    <name type="scientific">Kinneretia aquatilis</name>
    <dbReference type="NCBI Taxonomy" id="2070761"/>
    <lineage>
        <taxon>Bacteria</taxon>
        <taxon>Pseudomonadati</taxon>
        <taxon>Pseudomonadota</taxon>
        <taxon>Betaproteobacteria</taxon>
        <taxon>Burkholderiales</taxon>
        <taxon>Sphaerotilaceae</taxon>
        <taxon>Roseateles</taxon>
    </lineage>
</organism>
<keyword evidence="7 10" id="KW-0472">Membrane</keyword>
<keyword evidence="16" id="KW-1185">Reference proteome</keyword>
<dbReference type="Proteomes" id="UP000235916">
    <property type="component" value="Unassembled WGS sequence"/>
</dbReference>
<keyword evidence="12" id="KW-0732">Signal</keyword>
<keyword evidence="9 10" id="KW-0998">Cell outer membrane</keyword>
<evidence type="ECO:0000256" key="9">
    <source>
        <dbReference type="ARBA" id="ARBA00023237"/>
    </source>
</evidence>
<evidence type="ECO:0000313" key="15">
    <source>
        <dbReference type="EMBL" id="PND38696.1"/>
    </source>
</evidence>
<gene>
    <name evidence="15" type="ORF">C1O66_14955</name>
</gene>
<reference evidence="15 16" key="1">
    <citation type="submission" date="2018-01" db="EMBL/GenBank/DDBJ databases">
        <title>Draft genome sequence of Paucibacter aquatile CR182 isolated from freshwater of the Nakdong River.</title>
        <authorList>
            <person name="Choi A."/>
            <person name="Chung E.J."/>
        </authorList>
    </citation>
    <scope>NUCLEOTIDE SEQUENCE [LARGE SCALE GENOMIC DNA]</scope>
    <source>
        <strain evidence="15 16">CR182</strain>
    </source>
</reference>
<keyword evidence="3 10" id="KW-0813">Transport</keyword>
<evidence type="ECO:0000256" key="8">
    <source>
        <dbReference type="ARBA" id="ARBA00023170"/>
    </source>
</evidence>
<evidence type="ECO:0000256" key="12">
    <source>
        <dbReference type="SAM" id="SignalP"/>
    </source>
</evidence>
<accession>A0A2N8KZ08</accession>
<dbReference type="Gene3D" id="2.40.170.20">
    <property type="entry name" value="TonB-dependent receptor, beta-barrel domain"/>
    <property type="match status" value="1"/>
</dbReference>
<dbReference type="EMBL" id="POSP01000003">
    <property type="protein sequence ID" value="PND38696.1"/>
    <property type="molecule type" value="Genomic_DNA"/>
</dbReference>
<evidence type="ECO:0000256" key="2">
    <source>
        <dbReference type="ARBA" id="ARBA00009810"/>
    </source>
</evidence>
<evidence type="ECO:0000313" key="16">
    <source>
        <dbReference type="Proteomes" id="UP000235916"/>
    </source>
</evidence>
<dbReference type="PROSITE" id="PS51257">
    <property type="entry name" value="PROKAR_LIPOPROTEIN"/>
    <property type="match status" value="1"/>
</dbReference>
<keyword evidence="8" id="KW-0675">Receptor</keyword>
<dbReference type="PANTHER" id="PTHR47234:SF1">
    <property type="entry name" value="TONB-DEPENDENT RECEPTOR"/>
    <property type="match status" value="1"/>
</dbReference>
<comment type="similarity">
    <text evidence="2 10 11">Belongs to the TonB-dependent receptor family.</text>
</comment>
<dbReference type="InterPro" id="IPR039426">
    <property type="entry name" value="TonB-dep_rcpt-like"/>
</dbReference>
<dbReference type="Pfam" id="PF00593">
    <property type="entry name" value="TonB_dep_Rec_b-barrel"/>
    <property type="match status" value="1"/>
</dbReference>
<evidence type="ECO:0000256" key="7">
    <source>
        <dbReference type="ARBA" id="ARBA00023136"/>
    </source>
</evidence>